<gene>
    <name evidence="1" type="ORF">JTE90_010337</name>
</gene>
<organism evidence="1 2">
    <name type="scientific">Oedothorax gibbosus</name>
    <dbReference type="NCBI Taxonomy" id="931172"/>
    <lineage>
        <taxon>Eukaryota</taxon>
        <taxon>Metazoa</taxon>
        <taxon>Ecdysozoa</taxon>
        <taxon>Arthropoda</taxon>
        <taxon>Chelicerata</taxon>
        <taxon>Arachnida</taxon>
        <taxon>Araneae</taxon>
        <taxon>Araneomorphae</taxon>
        <taxon>Entelegynae</taxon>
        <taxon>Araneoidea</taxon>
        <taxon>Linyphiidae</taxon>
        <taxon>Erigoninae</taxon>
        <taxon>Oedothorax</taxon>
    </lineage>
</organism>
<accession>A0AAV6TKU3</accession>
<evidence type="ECO:0000313" key="2">
    <source>
        <dbReference type="Proteomes" id="UP000827092"/>
    </source>
</evidence>
<dbReference type="AlphaFoldDB" id="A0AAV6TKU3"/>
<dbReference type="Gene3D" id="3.40.50.720">
    <property type="entry name" value="NAD(P)-binding Rossmann-like Domain"/>
    <property type="match status" value="1"/>
</dbReference>
<proteinExistence type="predicted"/>
<evidence type="ECO:0000313" key="1">
    <source>
        <dbReference type="EMBL" id="KAG8172311.1"/>
    </source>
</evidence>
<dbReference type="Proteomes" id="UP000827092">
    <property type="component" value="Unassembled WGS sequence"/>
</dbReference>
<protein>
    <submittedName>
        <fullName evidence="1">Uncharacterized protein</fullName>
    </submittedName>
</protein>
<keyword evidence="2" id="KW-1185">Reference proteome</keyword>
<comment type="caution">
    <text evidence="1">The sequence shown here is derived from an EMBL/GenBank/DDBJ whole genome shotgun (WGS) entry which is preliminary data.</text>
</comment>
<sequence>MAETSTEKNFANIQVAYVSVFAEEVAPCASVIVNGLYWKPGYPKLLTTSDAQKLLQARPKTKSDSHSGFDLPHRLLAICEISADPCGAFEFIDKCTTIKFPLFIYDENQQQRDVAYRGPGILIGYARLTTCLLNLPWKLQKALGNFYYPIWIIF</sequence>
<name>A0AAV6TKU3_9ARAC</name>
<reference evidence="1 2" key="1">
    <citation type="journal article" date="2022" name="Nat. Ecol. Evol.">
        <title>A masculinizing supergene underlies an exaggerated male reproductive morph in a spider.</title>
        <authorList>
            <person name="Hendrickx F."/>
            <person name="De Corte Z."/>
            <person name="Sonet G."/>
            <person name="Van Belleghem S.M."/>
            <person name="Kostlbacher S."/>
            <person name="Vangestel C."/>
        </authorList>
    </citation>
    <scope>NUCLEOTIDE SEQUENCE [LARGE SCALE GENOMIC DNA]</scope>
    <source>
        <strain evidence="1">W744_W776</strain>
    </source>
</reference>
<dbReference type="EMBL" id="JAFNEN010002837">
    <property type="protein sequence ID" value="KAG8172311.1"/>
    <property type="molecule type" value="Genomic_DNA"/>
</dbReference>